<dbReference type="Pfam" id="PF03061">
    <property type="entry name" value="4HBT"/>
    <property type="match status" value="1"/>
</dbReference>
<dbReference type="Gene3D" id="3.10.129.10">
    <property type="entry name" value="Hotdog Thioesterase"/>
    <property type="match status" value="1"/>
</dbReference>
<evidence type="ECO:0000259" key="4">
    <source>
        <dbReference type="Pfam" id="PF03061"/>
    </source>
</evidence>
<accession>A0A1H1G966</accession>
<organism evidence="5 6">
    <name type="scientific">Actinopolyspora saharensis</name>
    <dbReference type="NCBI Taxonomy" id="995062"/>
    <lineage>
        <taxon>Bacteria</taxon>
        <taxon>Bacillati</taxon>
        <taxon>Actinomycetota</taxon>
        <taxon>Actinomycetes</taxon>
        <taxon>Actinopolysporales</taxon>
        <taxon>Actinopolysporaceae</taxon>
        <taxon>Actinopolyspora</taxon>
    </lineage>
</organism>
<evidence type="ECO:0000313" key="5">
    <source>
        <dbReference type="EMBL" id="SDR09458.1"/>
    </source>
</evidence>
<proteinExistence type="inferred from homology"/>
<protein>
    <submittedName>
        <fullName evidence="5">Acyl-CoA thioesterase</fullName>
    </submittedName>
</protein>
<evidence type="ECO:0000256" key="1">
    <source>
        <dbReference type="ARBA" id="ARBA00008324"/>
    </source>
</evidence>
<dbReference type="PANTHER" id="PTHR42856">
    <property type="entry name" value="ACYL-COENZYME A THIOESTERASE PAAI"/>
    <property type="match status" value="1"/>
</dbReference>
<dbReference type="InterPro" id="IPR011973">
    <property type="entry name" value="PaaD"/>
</dbReference>
<feature type="region of interest" description="Disordered" evidence="3">
    <location>
        <begin position="124"/>
        <end position="145"/>
    </location>
</feature>
<evidence type="ECO:0000256" key="3">
    <source>
        <dbReference type="SAM" id="MobiDB-lite"/>
    </source>
</evidence>
<dbReference type="CDD" id="cd03443">
    <property type="entry name" value="PaaI_thioesterase"/>
    <property type="match status" value="1"/>
</dbReference>
<name>A0A1H1G966_9ACTN</name>
<dbReference type="FunFam" id="3.10.129.10:FF:000022">
    <property type="entry name" value="Phenylacetic acid degradation protein"/>
    <property type="match status" value="1"/>
</dbReference>
<feature type="compositionally biased region" description="Basic and acidic residues" evidence="3">
    <location>
        <begin position="128"/>
        <end position="145"/>
    </location>
</feature>
<dbReference type="SUPFAM" id="SSF54637">
    <property type="entry name" value="Thioesterase/thiol ester dehydrase-isomerase"/>
    <property type="match status" value="1"/>
</dbReference>
<dbReference type="STRING" id="995062.SAMN04489718_3488"/>
<feature type="domain" description="Thioesterase" evidence="4">
    <location>
        <begin position="52"/>
        <end position="123"/>
    </location>
</feature>
<dbReference type="InterPro" id="IPR003736">
    <property type="entry name" value="PAAI_dom"/>
</dbReference>
<keyword evidence="2" id="KW-0378">Hydrolase</keyword>
<sequence>MDAERAPIAAAAAAMFEDDQASKALGVELLEAADGRALTRMRVTHEMVNGHSIAHGGYVFLLADTAFACACNSHGPVTVAASAQITFLAPVHEDDVLYARAVERHTRGRGGIYDTTVFRGEPDSETVAEFRGHSRSVESRKDGET</sequence>
<dbReference type="RefSeq" id="WP_217637908.1">
    <property type="nucleotide sequence ID" value="NZ_FNKO01000002.1"/>
</dbReference>
<evidence type="ECO:0000313" key="6">
    <source>
        <dbReference type="Proteomes" id="UP000199301"/>
    </source>
</evidence>
<keyword evidence="6" id="KW-1185">Reference proteome</keyword>
<dbReference type="InterPro" id="IPR006683">
    <property type="entry name" value="Thioestr_dom"/>
</dbReference>
<dbReference type="InterPro" id="IPR052723">
    <property type="entry name" value="Acyl-CoA_thioesterase_PaaI"/>
</dbReference>
<evidence type="ECO:0000256" key="2">
    <source>
        <dbReference type="ARBA" id="ARBA00022801"/>
    </source>
</evidence>
<dbReference type="GO" id="GO:0016289">
    <property type="term" value="F:acyl-CoA hydrolase activity"/>
    <property type="evidence" value="ECO:0007669"/>
    <property type="project" value="TreeGrafter"/>
</dbReference>
<dbReference type="NCBIfam" id="TIGR00369">
    <property type="entry name" value="unchar_dom_1"/>
    <property type="match status" value="1"/>
</dbReference>
<dbReference type="NCBIfam" id="TIGR02286">
    <property type="entry name" value="PaaD"/>
    <property type="match status" value="1"/>
</dbReference>
<dbReference type="Proteomes" id="UP000199301">
    <property type="component" value="Unassembled WGS sequence"/>
</dbReference>
<comment type="similarity">
    <text evidence="1">Belongs to the thioesterase PaaI family.</text>
</comment>
<dbReference type="EMBL" id="FNKO01000002">
    <property type="protein sequence ID" value="SDR09458.1"/>
    <property type="molecule type" value="Genomic_DNA"/>
</dbReference>
<dbReference type="PANTHER" id="PTHR42856:SF1">
    <property type="entry name" value="ACYL-COENZYME A THIOESTERASE PAAI"/>
    <property type="match status" value="1"/>
</dbReference>
<gene>
    <name evidence="5" type="ORF">SAMN04489718_3488</name>
</gene>
<reference evidence="6" key="1">
    <citation type="submission" date="2016-10" db="EMBL/GenBank/DDBJ databases">
        <authorList>
            <person name="Varghese N."/>
            <person name="Submissions S."/>
        </authorList>
    </citation>
    <scope>NUCLEOTIDE SEQUENCE [LARGE SCALE GENOMIC DNA]</scope>
    <source>
        <strain evidence="6">DSM 45459</strain>
    </source>
</reference>
<dbReference type="InterPro" id="IPR029069">
    <property type="entry name" value="HotDog_dom_sf"/>
</dbReference>
<dbReference type="AlphaFoldDB" id="A0A1H1G966"/>